<sequence>MTDQDMKLEIAAGKNPQTDETWVKHDLRQIPGIDLVCDWRNIKRELIFKGVLE</sequence>
<dbReference type="EMBL" id="BART01011631">
    <property type="protein sequence ID" value="GAG87495.1"/>
    <property type="molecule type" value="Genomic_DNA"/>
</dbReference>
<comment type="caution">
    <text evidence="1">The sequence shown here is derived from an EMBL/GenBank/DDBJ whole genome shotgun (WGS) entry which is preliminary data.</text>
</comment>
<protein>
    <submittedName>
        <fullName evidence="1">Uncharacterized protein</fullName>
    </submittedName>
</protein>
<name>X1AXM4_9ZZZZ</name>
<evidence type="ECO:0000313" key="1">
    <source>
        <dbReference type="EMBL" id="GAG87495.1"/>
    </source>
</evidence>
<gene>
    <name evidence="1" type="ORF">S01H4_24681</name>
</gene>
<proteinExistence type="predicted"/>
<reference evidence="1" key="1">
    <citation type="journal article" date="2014" name="Front. Microbiol.">
        <title>High frequency of phylogenetically diverse reductive dehalogenase-homologous genes in deep subseafloor sedimentary metagenomes.</title>
        <authorList>
            <person name="Kawai M."/>
            <person name="Futagami T."/>
            <person name="Toyoda A."/>
            <person name="Takaki Y."/>
            <person name="Nishi S."/>
            <person name="Hori S."/>
            <person name="Arai W."/>
            <person name="Tsubouchi T."/>
            <person name="Morono Y."/>
            <person name="Uchiyama I."/>
            <person name="Ito T."/>
            <person name="Fujiyama A."/>
            <person name="Inagaki F."/>
            <person name="Takami H."/>
        </authorList>
    </citation>
    <scope>NUCLEOTIDE SEQUENCE</scope>
    <source>
        <strain evidence="1">Expedition CK06-06</strain>
    </source>
</reference>
<feature type="non-terminal residue" evidence="1">
    <location>
        <position position="53"/>
    </location>
</feature>
<accession>X1AXM4</accession>
<dbReference type="AlphaFoldDB" id="X1AXM4"/>
<organism evidence="1">
    <name type="scientific">marine sediment metagenome</name>
    <dbReference type="NCBI Taxonomy" id="412755"/>
    <lineage>
        <taxon>unclassified sequences</taxon>
        <taxon>metagenomes</taxon>
        <taxon>ecological metagenomes</taxon>
    </lineage>
</organism>